<dbReference type="SUPFAM" id="SSF46689">
    <property type="entry name" value="Homeodomain-like"/>
    <property type="match status" value="2"/>
</dbReference>
<keyword evidence="3" id="KW-0804">Transcription</keyword>
<evidence type="ECO:0000256" key="2">
    <source>
        <dbReference type="ARBA" id="ARBA00023125"/>
    </source>
</evidence>
<evidence type="ECO:0000313" key="5">
    <source>
        <dbReference type="EMBL" id="SEA52492.1"/>
    </source>
</evidence>
<dbReference type="STRING" id="592050.SAMN05421875_11625"/>
<evidence type="ECO:0000256" key="1">
    <source>
        <dbReference type="ARBA" id="ARBA00023015"/>
    </source>
</evidence>
<evidence type="ECO:0000259" key="4">
    <source>
        <dbReference type="PROSITE" id="PS01124"/>
    </source>
</evidence>
<dbReference type="GO" id="GO:0043565">
    <property type="term" value="F:sequence-specific DNA binding"/>
    <property type="evidence" value="ECO:0007669"/>
    <property type="project" value="InterPro"/>
</dbReference>
<dbReference type="InterPro" id="IPR018060">
    <property type="entry name" value="HTH_AraC"/>
</dbReference>
<name>A0A1H4BXC4_9BURK</name>
<reference evidence="6" key="1">
    <citation type="submission" date="2016-10" db="EMBL/GenBank/DDBJ databases">
        <authorList>
            <person name="Varghese N."/>
            <person name="Submissions S."/>
        </authorList>
    </citation>
    <scope>NUCLEOTIDE SEQUENCE [LARGE SCALE GENOMIC DNA]</scope>
    <source>
        <strain evidence="6">DSM 25157</strain>
    </source>
</reference>
<dbReference type="GO" id="GO:0003700">
    <property type="term" value="F:DNA-binding transcription factor activity"/>
    <property type="evidence" value="ECO:0007669"/>
    <property type="project" value="InterPro"/>
</dbReference>
<dbReference type="InterPro" id="IPR009057">
    <property type="entry name" value="Homeodomain-like_sf"/>
</dbReference>
<protein>
    <submittedName>
        <fullName evidence="5">AraC-type DNA-binding protein</fullName>
    </submittedName>
</protein>
<gene>
    <name evidence="5" type="ORF">SAMN05421875_11625</name>
</gene>
<organism evidence="5 6">
    <name type="scientific">Acidovorax soli</name>
    <dbReference type="NCBI Taxonomy" id="592050"/>
    <lineage>
        <taxon>Bacteria</taxon>
        <taxon>Pseudomonadati</taxon>
        <taxon>Pseudomonadota</taxon>
        <taxon>Betaproteobacteria</taxon>
        <taxon>Burkholderiales</taxon>
        <taxon>Comamonadaceae</taxon>
        <taxon>Acidovorax</taxon>
    </lineage>
</organism>
<evidence type="ECO:0000256" key="3">
    <source>
        <dbReference type="ARBA" id="ARBA00023163"/>
    </source>
</evidence>
<dbReference type="PROSITE" id="PS01124">
    <property type="entry name" value="HTH_ARAC_FAMILY_2"/>
    <property type="match status" value="1"/>
</dbReference>
<sequence length="288" mass="31338">MRRNPPEEAALVGDPLDRLLSQFALRAGVFYTGNICGLHDFKRDEQRGHLHVVRRGPVNLVNAGKPDVFIERPSLIYLPRPERHRLVANEREGADVVCATVLTGAGGRNPISDSLPDLVLIEIDGCPGLEPILELMFSEAFGAGSGRQAVLDRLCEVLTIRMLRHCIERGQVSGGALAGMADPRLAKALDAIHQSPSGSWDLSSLAAQAGMSRARFAEHFRRVTGATPADYLSSWRLMLAQRLLSKGVPAKTAALDVGYGSSSALHRAFLRKFGQSPSEWLKQRAMAD</sequence>
<dbReference type="EMBL" id="FNQJ01000016">
    <property type="protein sequence ID" value="SEA52492.1"/>
    <property type="molecule type" value="Genomic_DNA"/>
</dbReference>
<dbReference type="PANTHER" id="PTHR46796:SF13">
    <property type="entry name" value="HTH-TYPE TRANSCRIPTIONAL ACTIVATOR RHAS"/>
    <property type="match status" value="1"/>
</dbReference>
<dbReference type="Proteomes" id="UP000199002">
    <property type="component" value="Unassembled WGS sequence"/>
</dbReference>
<dbReference type="InterPro" id="IPR050204">
    <property type="entry name" value="AraC_XylS_family_regulators"/>
</dbReference>
<proteinExistence type="predicted"/>
<feature type="domain" description="HTH araC/xylS-type" evidence="4">
    <location>
        <begin position="186"/>
        <end position="283"/>
    </location>
</feature>
<accession>A0A1H4BXC4</accession>
<dbReference type="SMART" id="SM00342">
    <property type="entry name" value="HTH_ARAC"/>
    <property type="match status" value="1"/>
</dbReference>
<dbReference type="InterPro" id="IPR032783">
    <property type="entry name" value="AraC_lig"/>
</dbReference>
<keyword evidence="2 5" id="KW-0238">DNA-binding</keyword>
<dbReference type="AlphaFoldDB" id="A0A1H4BXC4"/>
<evidence type="ECO:0000313" key="6">
    <source>
        <dbReference type="Proteomes" id="UP000199002"/>
    </source>
</evidence>
<keyword evidence="6" id="KW-1185">Reference proteome</keyword>
<dbReference type="Pfam" id="PF12852">
    <property type="entry name" value="Cupin_6"/>
    <property type="match status" value="1"/>
</dbReference>
<keyword evidence="1" id="KW-0805">Transcription regulation</keyword>
<dbReference type="PANTHER" id="PTHR46796">
    <property type="entry name" value="HTH-TYPE TRANSCRIPTIONAL ACTIVATOR RHAS-RELATED"/>
    <property type="match status" value="1"/>
</dbReference>
<dbReference type="Pfam" id="PF12833">
    <property type="entry name" value="HTH_18"/>
    <property type="match status" value="1"/>
</dbReference>
<dbReference type="Gene3D" id="1.10.10.60">
    <property type="entry name" value="Homeodomain-like"/>
    <property type="match status" value="2"/>
</dbReference>